<dbReference type="InterPro" id="IPR039529">
    <property type="entry name" value="PGAP1/BST1"/>
</dbReference>
<protein>
    <recommendedName>
        <fullName evidence="5">Transmembrane protein</fullName>
    </recommendedName>
</protein>
<evidence type="ECO:0000313" key="4">
    <source>
        <dbReference type="Proteomes" id="UP000792457"/>
    </source>
</evidence>
<gene>
    <name evidence="3" type="ORF">J437_LFUL008442</name>
</gene>
<dbReference type="GO" id="GO:0005783">
    <property type="term" value="C:endoplasmic reticulum"/>
    <property type="evidence" value="ECO:0007669"/>
    <property type="project" value="TreeGrafter"/>
</dbReference>
<dbReference type="GO" id="GO:0016020">
    <property type="term" value="C:membrane"/>
    <property type="evidence" value="ECO:0007669"/>
    <property type="project" value="GOC"/>
</dbReference>
<sequence>MNLVTQDNERLTFDRSILPPPDANLLQDKDLDFLLLPILVYTTAFALVYVLCIVIWVLVLFWGNAFHKVMTRIISHFFRRGYINWGEWALSSILNFPKIASVLLIAIAMGTCGAIALLCGFAVYLGQSGSNFHICAKEHICKFYEDILEEMLKYPLKIFHRMQNWALYKKAEPEEEGEDLFSRLYFHSTLFVMWLLLTVLHFPCALVWVNNVMNNSSLRPDPSFPSAVIVCGCAAILWQKKVPNMKVKHFQVLMYGLYMLSCLVLVYASWSTYRTGVFIHMSFILVTVFQSILVEHSSPEDNLGLDEAIGDEEKEEKQVEEETESLEKDKNDSPGNINETSYLDKEKVE</sequence>
<evidence type="ECO:0000256" key="1">
    <source>
        <dbReference type="SAM" id="MobiDB-lite"/>
    </source>
</evidence>
<dbReference type="PANTHER" id="PTHR15495:SF7">
    <property type="entry name" value="GPI INOSITOL-DEACYLASE"/>
    <property type="match status" value="1"/>
</dbReference>
<keyword evidence="4" id="KW-1185">Reference proteome</keyword>
<dbReference type="OrthoDB" id="348976at2759"/>
<feature type="transmembrane region" description="Helical" evidence="2">
    <location>
        <begin position="99"/>
        <end position="125"/>
    </location>
</feature>
<feature type="transmembrane region" description="Helical" evidence="2">
    <location>
        <begin position="222"/>
        <end position="238"/>
    </location>
</feature>
<name>A0A8K0P1G1_LADFU</name>
<evidence type="ECO:0008006" key="5">
    <source>
        <dbReference type="Google" id="ProtNLM"/>
    </source>
</evidence>
<dbReference type="GO" id="GO:0006505">
    <property type="term" value="P:GPI anchor metabolic process"/>
    <property type="evidence" value="ECO:0007669"/>
    <property type="project" value="TreeGrafter"/>
</dbReference>
<feature type="transmembrane region" description="Helical" evidence="2">
    <location>
        <begin position="250"/>
        <end position="270"/>
    </location>
</feature>
<evidence type="ECO:0000256" key="2">
    <source>
        <dbReference type="SAM" id="Phobius"/>
    </source>
</evidence>
<keyword evidence="2" id="KW-0812">Transmembrane</keyword>
<dbReference type="EMBL" id="KZ308458">
    <property type="protein sequence ID" value="KAG8230001.1"/>
    <property type="molecule type" value="Genomic_DNA"/>
</dbReference>
<feature type="transmembrane region" description="Helical" evidence="2">
    <location>
        <begin position="33"/>
        <end position="62"/>
    </location>
</feature>
<reference evidence="3" key="2">
    <citation type="submission" date="2017-10" db="EMBL/GenBank/DDBJ databases">
        <title>Ladona fulva Genome sequencing and assembly.</title>
        <authorList>
            <person name="Murali S."/>
            <person name="Richards S."/>
            <person name="Bandaranaike D."/>
            <person name="Bellair M."/>
            <person name="Blankenburg K."/>
            <person name="Chao H."/>
            <person name="Dinh H."/>
            <person name="Doddapaneni H."/>
            <person name="Dugan-Rocha S."/>
            <person name="Elkadiri S."/>
            <person name="Gnanaolivu R."/>
            <person name="Hernandez B."/>
            <person name="Skinner E."/>
            <person name="Javaid M."/>
            <person name="Lee S."/>
            <person name="Li M."/>
            <person name="Ming W."/>
            <person name="Munidasa M."/>
            <person name="Muniz J."/>
            <person name="Nguyen L."/>
            <person name="Hughes D."/>
            <person name="Osuji N."/>
            <person name="Pu L.-L."/>
            <person name="Puazo M."/>
            <person name="Qu C."/>
            <person name="Quiroz J."/>
            <person name="Raj R."/>
            <person name="Weissenberger G."/>
            <person name="Xin Y."/>
            <person name="Zou X."/>
            <person name="Han Y."/>
            <person name="Worley K."/>
            <person name="Muzny D."/>
            <person name="Gibbs R."/>
        </authorList>
    </citation>
    <scope>NUCLEOTIDE SEQUENCE</scope>
    <source>
        <strain evidence="3">Sampled in the wild</strain>
    </source>
</reference>
<dbReference type="GO" id="GO:0050185">
    <property type="term" value="F:phosphatidylinositol deacylase activity"/>
    <property type="evidence" value="ECO:0007669"/>
    <property type="project" value="TreeGrafter"/>
</dbReference>
<feature type="region of interest" description="Disordered" evidence="1">
    <location>
        <begin position="302"/>
        <end position="349"/>
    </location>
</feature>
<dbReference type="GO" id="GO:0006888">
    <property type="term" value="P:endoplasmic reticulum to Golgi vesicle-mediated transport"/>
    <property type="evidence" value="ECO:0007669"/>
    <property type="project" value="TreeGrafter"/>
</dbReference>
<accession>A0A8K0P1G1</accession>
<feature type="transmembrane region" description="Helical" evidence="2">
    <location>
        <begin position="190"/>
        <end position="210"/>
    </location>
</feature>
<organism evidence="3 4">
    <name type="scientific">Ladona fulva</name>
    <name type="common">Scarce chaser dragonfly</name>
    <name type="synonym">Libellula fulva</name>
    <dbReference type="NCBI Taxonomy" id="123851"/>
    <lineage>
        <taxon>Eukaryota</taxon>
        <taxon>Metazoa</taxon>
        <taxon>Ecdysozoa</taxon>
        <taxon>Arthropoda</taxon>
        <taxon>Hexapoda</taxon>
        <taxon>Insecta</taxon>
        <taxon>Pterygota</taxon>
        <taxon>Palaeoptera</taxon>
        <taxon>Odonata</taxon>
        <taxon>Epiprocta</taxon>
        <taxon>Anisoptera</taxon>
        <taxon>Libelluloidea</taxon>
        <taxon>Libellulidae</taxon>
        <taxon>Ladona</taxon>
    </lineage>
</organism>
<dbReference type="AlphaFoldDB" id="A0A8K0P1G1"/>
<feature type="compositionally biased region" description="Acidic residues" evidence="1">
    <location>
        <begin position="308"/>
        <end position="324"/>
    </location>
</feature>
<dbReference type="PANTHER" id="PTHR15495">
    <property type="entry name" value="NEGATIVE REGULATOR OF VESICLE FORMATION-RELATED"/>
    <property type="match status" value="1"/>
</dbReference>
<comment type="caution">
    <text evidence="3">The sequence shown here is derived from an EMBL/GenBank/DDBJ whole genome shotgun (WGS) entry which is preliminary data.</text>
</comment>
<proteinExistence type="predicted"/>
<evidence type="ECO:0000313" key="3">
    <source>
        <dbReference type="EMBL" id="KAG8230001.1"/>
    </source>
</evidence>
<feature type="transmembrane region" description="Helical" evidence="2">
    <location>
        <begin position="276"/>
        <end position="294"/>
    </location>
</feature>
<keyword evidence="2" id="KW-1133">Transmembrane helix</keyword>
<keyword evidence="2" id="KW-0472">Membrane</keyword>
<dbReference type="Proteomes" id="UP000792457">
    <property type="component" value="Unassembled WGS sequence"/>
</dbReference>
<reference evidence="3" key="1">
    <citation type="submission" date="2013-04" db="EMBL/GenBank/DDBJ databases">
        <authorList>
            <person name="Qu J."/>
            <person name="Murali S.C."/>
            <person name="Bandaranaike D."/>
            <person name="Bellair M."/>
            <person name="Blankenburg K."/>
            <person name="Chao H."/>
            <person name="Dinh H."/>
            <person name="Doddapaneni H."/>
            <person name="Downs B."/>
            <person name="Dugan-Rocha S."/>
            <person name="Elkadiri S."/>
            <person name="Gnanaolivu R.D."/>
            <person name="Hernandez B."/>
            <person name="Javaid M."/>
            <person name="Jayaseelan J.C."/>
            <person name="Lee S."/>
            <person name="Li M."/>
            <person name="Ming W."/>
            <person name="Munidasa M."/>
            <person name="Muniz J."/>
            <person name="Nguyen L."/>
            <person name="Ongeri F."/>
            <person name="Osuji N."/>
            <person name="Pu L.-L."/>
            <person name="Puazo M."/>
            <person name="Qu C."/>
            <person name="Quiroz J."/>
            <person name="Raj R."/>
            <person name="Weissenberger G."/>
            <person name="Xin Y."/>
            <person name="Zou X."/>
            <person name="Han Y."/>
            <person name="Richards S."/>
            <person name="Worley K."/>
            <person name="Muzny D."/>
            <person name="Gibbs R."/>
        </authorList>
    </citation>
    <scope>NUCLEOTIDE SEQUENCE</scope>
    <source>
        <strain evidence="3">Sampled in the wild</strain>
    </source>
</reference>